<keyword evidence="3" id="KW-1185">Reference proteome</keyword>
<gene>
    <name evidence="2" type="ORF">OMP40_23395</name>
</gene>
<name>A0A9X4KVN5_9BACL</name>
<dbReference type="Gene3D" id="2.60.120.260">
    <property type="entry name" value="Galactose-binding domain-like"/>
    <property type="match status" value="1"/>
</dbReference>
<accession>A0A9X4KVN5</accession>
<organism evidence="2 3">
    <name type="scientific">Cohnella rhizosphaerae</name>
    <dbReference type="NCBI Taxonomy" id="1457232"/>
    <lineage>
        <taxon>Bacteria</taxon>
        <taxon>Bacillati</taxon>
        <taxon>Bacillota</taxon>
        <taxon>Bacilli</taxon>
        <taxon>Bacillales</taxon>
        <taxon>Paenibacillaceae</taxon>
        <taxon>Cohnella</taxon>
    </lineage>
</organism>
<dbReference type="RefSeq" id="WP_277535041.1">
    <property type="nucleotide sequence ID" value="NZ_JAPDIA010000008.1"/>
</dbReference>
<comment type="caution">
    <text evidence="2">The sequence shown here is derived from an EMBL/GenBank/DDBJ whole genome shotgun (WGS) entry which is preliminary data.</text>
</comment>
<dbReference type="SUPFAM" id="SSF49785">
    <property type="entry name" value="Galactose-binding domain-like"/>
    <property type="match status" value="1"/>
</dbReference>
<proteinExistence type="predicted"/>
<reference evidence="2" key="1">
    <citation type="submission" date="2022-10" db="EMBL/GenBank/DDBJ databases">
        <title>Comparative genomic analysis of Cohnella hashimotonis sp. nov., isolated from the International Space Station.</title>
        <authorList>
            <person name="Simpson A."/>
            <person name="Venkateswaran K."/>
        </authorList>
    </citation>
    <scope>NUCLEOTIDE SEQUENCE</scope>
    <source>
        <strain evidence="2">DSM 28161</strain>
    </source>
</reference>
<evidence type="ECO:0000313" key="2">
    <source>
        <dbReference type="EMBL" id="MDG0811980.1"/>
    </source>
</evidence>
<dbReference type="EMBL" id="JAPDIA010000008">
    <property type="protein sequence ID" value="MDG0811980.1"/>
    <property type="molecule type" value="Genomic_DNA"/>
</dbReference>
<feature type="chain" id="PRO_5040746502" evidence="1">
    <location>
        <begin position="33"/>
        <end position="240"/>
    </location>
</feature>
<keyword evidence="1" id="KW-0732">Signal</keyword>
<dbReference type="Proteomes" id="UP001153404">
    <property type="component" value="Unassembled WGS sequence"/>
</dbReference>
<dbReference type="InterPro" id="IPR008979">
    <property type="entry name" value="Galactose-bd-like_sf"/>
</dbReference>
<protein>
    <submittedName>
        <fullName evidence="2">Uncharacterized protein</fullName>
    </submittedName>
</protein>
<feature type="signal peptide" evidence="1">
    <location>
        <begin position="1"/>
        <end position="32"/>
    </location>
</feature>
<evidence type="ECO:0000256" key="1">
    <source>
        <dbReference type="SAM" id="SignalP"/>
    </source>
</evidence>
<sequence>MKAWMKGMSRLVSLTLALGLAGPLLLAMPDRAAAVDNYEVVEDFPGPSPSGWTSSSGITSMSASPVAYEGAYSLALDFALDASTTTASVSKTLPGVDASVYNGLQFRLKGPDVVGSYTFKVTTATGTWQTAPMQFGSFDFTRIFLPWSGFRKSGDLSVVATAADMSSVSQMTFQIGRRFGGDRAVRLGHALPGRHPLGRRPGGRLRERHLGVDRGRQLDAVAEHRGGRSVRRGGRAAHRY</sequence>
<evidence type="ECO:0000313" key="3">
    <source>
        <dbReference type="Proteomes" id="UP001153404"/>
    </source>
</evidence>
<dbReference type="AlphaFoldDB" id="A0A9X4KVN5"/>